<sequence length="80" mass="8886">MEIFVRQFDEGTGIGIAYDYEQATLHRKPPEISPSLISSQETIAEFNNRLKQAVMDASSVAPETLPIETYIEVLQEITGG</sequence>
<keyword evidence="3" id="KW-1185">Reference proteome</keyword>
<organism evidence="1 3">
    <name type="scientific">Zhongshania aliphaticivorans</name>
    <dbReference type="NCBI Taxonomy" id="1470434"/>
    <lineage>
        <taxon>Bacteria</taxon>
        <taxon>Pseudomonadati</taxon>
        <taxon>Pseudomonadota</taxon>
        <taxon>Gammaproteobacteria</taxon>
        <taxon>Cellvibrionales</taxon>
        <taxon>Spongiibacteraceae</taxon>
        <taxon>Zhongshania</taxon>
    </lineage>
</organism>
<accession>A0A5S9NEY2</accession>
<dbReference type="EMBL" id="CACSIM010000002">
    <property type="protein sequence ID" value="CAA0094666.1"/>
    <property type="molecule type" value="Genomic_DNA"/>
</dbReference>
<dbReference type="OrthoDB" id="9811471at2"/>
<dbReference type="Proteomes" id="UP000439591">
    <property type="component" value="Unassembled WGS sequence"/>
</dbReference>
<evidence type="ECO:0000313" key="4">
    <source>
        <dbReference type="Proteomes" id="UP000439591"/>
    </source>
</evidence>
<dbReference type="RefSeq" id="WP_159268230.1">
    <property type="nucleotide sequence ID" value="NZ_CACSIK010000001.1"/>
</dbReference>
<dbReference type="Proteomes" id="UP000435877">
    <property type="component" value="Unassembled WGS sequence"/>
</dbReference>
<reference evidence="3 4" key="1">
    <citation type="submission" date="2019-11" db="EMBL/GenBank/DDBJ databases">
        <authorList>
            <person name="Holert J."/>
        </authorList>
    </citation>
    <scope>NUCLEOTIDE SEQUENCE [LARGE SCALE GENOMIC DNA]</scope>
    <source>
        <strain evidence="2">BC3_2A</strain>
        <strain evidence="1">SB11_1A</strain>
    </source>
</reference>
<evidence type="ECO:0000313" key="3">
    <source>
        <dbReference type="Proteomes" id="UP000435877"/>
    </source>
</evidence>
<dbReference type="AlphaFoldDB" id="A0A5S9NEY2"/>
<dbReference type="EMBL" id="CACSIK010000001">
    <property type="protein sequence ID" value="CAA0088580.1"/>
    <property type="molecule type" value="Genomic_DNA"/>
</dbReference>
<protein>
    <submittedName>
        <fullName evidence="1">Uncharacterized protein</fullName>
    </submittedName>
</protein>
<evidence type="ECO:0000313" key="1">
    <source>
        <dbReference type="EMBL" id="CAA0088580.1"/>
    </source>
</evidence>
<name>A0A5S9NEY2_9GAMM</name>
<proteinExistence type="predicted"/>
<evidence type="ECO:0000313" key="2">
    <source>
        <dbReference type="EMBL" id="CAA0094666.1"/>
    </source>
</evidence>
<gene>
    <name evidence="1" type="ORF">IHBHHGIJ_01571</name>
    <name evidence="2" type="ORF">KFEGEMFD_01173</name>
</gene>